<dbReference type="Pfam" id="PF02639">
    <property type="entry name" value="DUF188"/>
    <property type="match status" value="1"/>
</dbReference>
<sequence>MRIIIDADACPRGAFEAAAKLARIAGAELVTVANFNHEIVSEHHITVGGDPQEADLKIINLARAGNIVVTQDIGLAAMVLAKGARALGPTGFEYLQERMESSLEERELKAKYRRAGGRTKGPAKRTAKDDRRFYEKLAEMIGAGDKNL</sequence>
<reference evidence="3" key="1">
    <citation type="submission" date="2016-08" db="EMBL/GenBank/DDBJ databases">
        <title>Complete genome of Cloacibacillus porcorum.</title>
        <authorList>
            <person name="Looft T."/>
            <person name="Bayles D.O."/>
            <person name="Alt D.P."/>
        </authorList>
    </citation>
    <scope>NUCLEOTIDE SEQUENCE [LARGE SCALE GENOMIC DNA]</scope>
    <source>
        <strain evidence="3">CL-84</strain>
    </source>
</reference>
<accession>A0A1B2I295</accession>
<organism evidence="3 4">
    <name type="scientific">Cloacibacillus porcorum</name>
    <dbReference type="NCBI Taxonomy" id="1197717"/>
    <lineage>
        <taxon>Bacteria</taxon>
        <taxon>Thermotogati</taxon>
        <taxon>Synergistota</taxon>
        <taxon>Synergistia</taxon>
        <taxon>Synergistales</taxon>
        <taxon>Synergistaceae</taxon>
        <taxon>Cloacibacillus</taxon>
    </lineage>
</organism>
<dbReference type="HAMAP" id="MF_00489">
    <property type="entry name" value="UPF0178"/>
    <property type="match status" value="1"/>
</dbReference>
<protein>
    <recommendedName>
        <fullName evidence="2">UPF0178 protein BED41_02650</fullName>
    </recommendedName>
</protein>
<dbReference type="EMBL" id="CP016757">
    <property type="protein sequence ID" value="ANZ44082.1"/>
    <property type="molecule type" value="Genomic_DNA"/>
</dbReference>
<dbReference type="PANTHER" id="PTHR35146:SF1">
    <property type="entry name" value="UPF0178 PROTEIN YAII"/>
    <property type="match status" value="1"/>
</dbReference>
<dbReference type="STRING" id="1197717.BED41_02650"/>
<dbReference type="KEGG" id="cpor:BED41_02650"/>
<comment type="similarity">
    <text evidence="1 2">Belongs to the UPF0178 family.</text>
</comment>
<evidence type="ECO:0000256" key="1">
    <source>
        <dbReference type="ARBA" id="ARBA00008522"/>
    </source>
</evidence>
<proteinExistence type="inferred from homology"/>
<dbReference type="RefSeq" id="WP_066742775.1">
    <property type="nucleotide sequence ID" value="NZ_CP016757.1"/>
</dbReference>
<dbReference type="OrthoDB" id="9798918at2"/>
<dbReference type="InterPro" id="IPR003791">
    <property type="entry name" value="UPF0178"/>
</dbReference>
<evidence type="ECO:0000256" key="2">
    <source>
        <dbReference type="HAMAP-Rule" id="MF_00489"/>
    </source>
</evidence>
<evidence type="ECO:0000313" key="3">
    <source>
        <dbReference type="EMBL" id="ANZ44082.1"/>
    </source>
</evidence>
<keyword evidence="4" id="KW-1185">Reference proteome</keyword>
<evidence type="ECO:0000313" key="4">
    <source>
        <dbReference type="Proteomes" id="UP000093044"/>
    </source>
</evidence>
<dbReference type="AlphaFoldDB" id="A0A1B2I295"/>
<name>A0A1B2I295_9BACT</name>
<dbReference type="Proteomes" id="UP000093044">
    <property type="component" value="Chromosome"/>
</dbReference>
<gene>
    <name evidence="3" type="ORF">BED41_02650</name>
</gene>
<dbReference type="PANTHER" id="PTHR35146">
    <property type="entry name" value="UPF0178 PROTEIN YAII"/>
    <property type="match status" value="1"/>
</dbReference>
<dbReference type="GeneID" id="83056751"/>